<dbReference type="RefSeq" id="WP_065789602.1">
    <property type="nucleotide sequence ID" value="NZ_MAUJ01000001.1"/>
</dbReference>
<protein>
    <submittedName>
        <fullName evidence="2">Uncharacterized protein</fullName>
    </submittedName>
</protein>
<evidence type="ECO:0000256" key="1">
    <source>
        <dbReference type="SAM" id="Phobius"/>
    </source>
</evidence>
<evidence type="ECO:0000313" key="2">
    <source>
        <dbReference type="EMBL" id="OCQ23587.1"/>
    </source>
</evidence>
<feature type="transmembrane region" description="Helical" evidence="1">
    <location>
        <begin position="26"/>
        <end position="42"/>
    </location>
</feature>
<evidence type="ECO:0000313" key="3">
    <source>
        <dbReference type="Proteomes" id="UP000093366"/>
    </source>
</evidence>
<name>A0A1C0TWA3_9GAMM</name>
<comment type="caution">
    <text evidence="2">The sequence shown here is derived from an EMBL/GenBank/DDBJ whole genome shotgun (WGS) entry which is preliminary data.</text>
</comment>
<sequence length="137" mass="15485">MAGNKEVEYAQAISYIHHMYDTRHKAFHFMLVINAALLAIQFNSKLLVDSLERLPIACFGFLVTLSLMMFALRNSKATDKYENEAIRIESELGYSLITSSNQRSLGGIHSGIYLTSIYIICAAFWLIYSVFIGVYSV</sequence>
<accession>A0A1C0TWA3</accession>
<keyword evidence="1" id="KW-0812">Transmembrane</keyword>
<reference evidence="3" key="1">
    <citation type="submission" date="2016-07" db="EMBL/GenBank/DDBJ databases">
        <authorList>
            <person name="Florea S."/>
            <person name="Webb J.S."/>
            <person name="Jaromczyk J."/>
            <person name="Schardl C.L."/>
        </authorList>
    </citation>
    <scope>NUCLEOTIDE SEQUENCE [LARGE SCALE GENOMIC DNA]</scope>
    <source>
        <strain evidence="3">IPB1</strain>
    </source>
</reference>
<keyword evidence="1" id="KW-1133">Transmembrane helix</keyword>
<gene>
    <name evidence="2" type="ORF">A7985_06495</name>
</gene>
<dbReference type="Proteomes" id="UP000093366">
    <property type="component" value="Unassembled WGS sequence"/>
</dbReference>
<keyword evidence="1" id="KW-0472">Membrane</keyword>
<feature type="transmembrane region" description="Helical" evidence="1">
    <location>
        <begin position="54"/>
        <end position="72"/>
    </location>
</feature>
<dbReference type="AlphaFoldDB" id="A0A1C0TWA3"/>
<feature type="transmembrane region" description="Helical" evidence="1">
    <location>
        <begin position="112"/>
        <end position="135"/>
    </location>
</feature>
<organism evidence="2 3">
    <name type="scientific">Pseudoalteromonas luteoviolacea</name>
    <dbReference type="NCBI Taxonomy" id="43657"/>
    <lineage>
        <taxon>Bacteria</taxon>
        <taxon>Pseudomonadati</taxon>
        <taxon>Pseudomonadota</taxon>
        <taxon>Gammaproteobacteria</taxon>
        <taxon>Alteromonadales</taxon>
        <taxon>Pseudoalteromonadaceae</taxon>
        <taxon>Pseudoalteromonas</taxon>
    </lineage>
</organism>
<proteinExistence type="predicted"/>
<dbReference type="EMBL" id="MAUJ01000001">
    <property type="protein sequence ID" value="OCQ23587.1"/>
    <property type="molecule type" value="Genomic_DNA"/>
</dbReference>